<keyword evidence="3" id="KW-1185">Reference proteome</keyword>
<evidence type="ECO:0000313" key="2">
    <source>
        <dbReference type="EMBL" id="GAA6409864.1"/>
    </source>
</evidence>
<protein>
    <submittedName>
        <fullName evidence="2">Uncharacterized protein</fullName>
    </submittedName>
</protein>
<keyword evidence="1" id="KW-0472">Membrane</keyword>
<dbReference type="Proteomes" id="UP001600943">
    <property type="component" value="Unassembled WGS sequence"/>
</dbReference>
<comment type="caution">
    <text evidence="2">The sequence shown here is derived from an EMBL/GenBank/DDBJ whole genome shotgun (WGS) entry which is preliminary data.</text>
</comment>
<feature type="transmembrane region" description="Helical" evidence="1">
    <location>
        <begin position="12"/>
        <end position="38"/>
    </location>
</feature>
<gene>
    <name evidence="2" type="ORF">K040078D81_39810</name>
</gene>
<reference evidence="2 3" key="1">
    <citation type="submission" date="2024-04" db="EMBL/GenBank/DDBJ databases">
        <title>Defined microbial consortia suppress multidrug-resistant proinflammatory Enterobacteriaceae via ecological control.</title>
        <authorList>
            <person name="Furuichi M."/>
            <person name="Kawaguchi T."/>
            <person name="Pust M."/>
            <person name="Yasuma K."/>
            <person name="Plichta D."/>
            <person name="Hasegawa N."/>
            <person name="Ohya T."/>
            <person name="Bhattarai S."/>
            <person name="Sasajima S."/>
            <person name="Aoto Y."/>
            <person name="Tuganbaev T."/>
            <person name="Yaginuma M."/>
            <person name="Ueda M."/>
            <person name="Okahashi N."/>
            <person name="Amafuji K."/>
            <person name="Kiridooshi Y."/>
            <person name="Sugita K."/>
            <person name="Strazar M."/>
            <person name="Skelly A."/>
            <person name="Suda W."/>
            <person name="Hattori M."/>
            <person name="Nakamoto N."/>
            <person name="Caballero S."/>
            <person name="Norman J."/>
            <person name="Olle B."/>
            <person name="Tanoue T."/>
            <person name="Arita M."/>
            <person name="Bucci V."/>
            <person name="Atarashi K."/>
            <person name="Xavier R."/>
            <person name="Honda K."/>
        </authorList>
    </citation>
    <scope>NUCLEOTIDE SEQUENCE [LARGE SCALE GENOMIC DNA]</scope>
    <source>
        <strain evidence="3">k04-0078-D8-1</strain>
    </source>
</reference>
<proteinExistence type="predicted"/>
<organism evidence="2 3">
    <name type="scientific">Blautia hominis</name>
    <dbReference type="NCBI Taxonomy" id="2025493"/>
    <lineage>
        <taxon>Bacteria</taxon>
        <taxon>Bacillati</taxon>
        <taxon>Bacillota</taxon>
        <taxon>Clostridia</taxon>
        <taxon>Lachnospirales</taxon>
        <taxon>Lachnospiraceae</taxon>
        <taxon>Blautia</taxon>
    </lineage>
</organism>
<keyword evidence="1" id="KW-0812">Transmembrane</keyword>
<accession>A0ABQ0BEL5</accession>
<dbReference type="EMBL" id="BAABYW010000001">
    <property type="protein sequence ID" value="GAA6409864.1"/>
    <property type="molecule type" value="Genomic_DNA"/>
</dbReference>
<evidence type="ECO:0000313" key="3">
    <source>
        <dbReference type="Proteomes" id="UP001600943"/>
    </source>
</evidence>
<sequence>MKKIIKEYILDSFAYLSAGIWIGAGVAVGFFGITALLIR</sequence>
<keyword evidence="1" id="KW-1133">Transmembrane helix</keyword>
<evidence type="ECO:0000256" key="1">
    <source>
        <dbReference type="SAM" id="Phobius"/>
    </source>
</evidence>
<name>A0ABQ0BEL5_9FIRM</name>